<evidence type="ECO:0000313" key="4">
    <source>
        <dbReference type="Proteomes" id="UP000248798"/>
    </source>
</evidence>
<dbReference type="Proteomes" id="UP000248798">
    <property type="component" value="Unassembled WGS sequence"/>
</dbReference>
<proteinExistence type="predicted"/>
<dbReference type="RefSeq" id="WP_111954415.1">
    <property type="nucleotide sequence ID" value="NZ_CP036313.1"/>
</dbReference>
<evidence type="ECO:0000313" key="3">
    <source>
        <dbReference type="EMBL" id="RAM03021.1"/>
    </source>
</evidence>
<protein>
    <submittedName>
        <fullName evidence="3">Uncharacterized protein</fullName>
    </submittedName>
</protein>
<reference evidence="3 4" key="1">
    <citation type="submission" date="2018-06" db="EMBL/GenBank/DDBJ databases">
        <title>Complete Genome Sequence of Desulfobacter hydrogenophilus (DSM3380).</title>
        <authorList>
            <person name="Marietou A."/>
            <person name="Schreiber L."/>
            <person name="Marshall I."/>
            <person name="Jorgensen B."/>
        </authorList>
    </citation>
    <scope>NUCLEOTIDE SEQUENCE [LARGE SCALE GENOMIC DNA]</scope>
    <source>
        <strain evidence="3 4">DSM 3380</strain>
    </source>
</reference>
<evidence type="ECO:0000313" key="2">
    <source>
        <dbReference type="EMBL" id="QBH12784.1"/>
    </source>
</evidence>
<gene>
    <name evidence="3" type="ORF">DO021_05210</name>
    <name evidence="2" type="ORF">EYB58_07595</name>
</gene>
<dbReference type="Proteomes" id="UP000293902">
    <property type="component" value="Chromosome"/>
</dbReference>
<evidence type="ECO:0000256" key="1">
    <source>
        <dbReference type="SAM" id="MobiDB-lite"/>
    </source>
</evidence>
<organism evidence="3 4">
    <name type="scientific">Desulfobacter hydrogenophilus</name>
    <dbReference type="NCBI Taxonomy" id="2291"/>
    <lineage>
        <taxon>Bacteria</taxon>
        <taxon>Pseudomonadati</taxon>
        <taxon>Thermodesulfobacteriota</taxon>
        <taxon>Desulfobacteria</taxon>
        <taxon>Desulfobacterales</taxon>
        <taxon>Desulfobacteraceae</taxon>
        <taxon>Desulfobacter</taxon>
    </lineage>
</organism>
<dbReference type="EMBL" id="QLNI01000008">
    <property type="protein sequence ID" value="RAM03021.1"/>
    <property type="molecule type" value="Genomic_DNA"/>
</dbReference>
<dbReference type="InterPro" id="IPR024047">
    <property type="entry name" value="MM3350-like_sf"/>
</dbReference>
<accession>A0A328FEB9</accession>
<name>A0A328FEB9_9BACT</name>
<sequence length="125" mass="14375">MNNVVYFKQPKKIWTLRIKLFGADPEWARVMEIDWRASFLDLHEPIQEAVDGEIGYFRSIKPGTRTNKHNPAFFIPGSLRQGGRTPNSTRTMRTGKNSLVGYGLGEKLPRCKAQEYLRPEQPGRL</sequence>
<evidence type="ECO:0000313" key="5">
    <source>
        <dbReference type="Proteomes" id="UP000293902"/>
    </source>
</evidence>
<feature type="region of interest" description="Disordered" evidence="1">
    <location>
        <begin position="71"/>
        <end position="96"/>
    </location>
</feature>
<dbReference type="EMBL" id="CP036313">
    <property type="protein sequence ID" value="QBH12784.1"/>
    <property type="molecule type" value="Genomic_DNA"/>
</dbReference>
<dbReference type="SUPFAM" id="SSF159941">
    <property type="entry name" value="MM3350-like"/>
    <property type="match status" value="1"/>
</dbReference>
<feature type="compositionally biased region" description="Polar residues" evidence="1">
    <location>
        <begin position="84"/>
        <end position="96"/>
    </location>
</feature>
<keyword evidence="5" id="KW-1185">Reference proteome</keyword>
<dbReference type="AlphaFoldDB" id="A0A328FEB9"/>
<reference evidence="2 5" key="2">
    <citation type="submission" date="2019-02" db="EMBL/GenBank/DDBJ databases">
        <title>Complete genome sequence of Desulfobacter hydrogenophilus AcRS1.</title>
        <authorList>
            <person name="Marietou A."/>
            <person name="Lund M.B."/>
            <person name="Marshall I.P.G."/>
            <person name="Schreiber L."/>
            <person name="Jorgensen B."/>
        </authorList>
    </citation>
    <scope>NUCLEOTIDE SEQUENCE [LARGE SCALE GENOMIC DNA]</scope>
    <source>
        <strain evidence="2 5">AcRS1</strain>
    </source>
</reference>